<dbReference type="OrthoDB" id="1933717at2759"/>
<evidence type="ECO:0000313" key="1">
    <source>
        <dbReference type="EMBL" id="OBS24908.1"/>
    </source>
</evidence>
<dbReference type="InterPro" id="IPR047975">
    <property type="entry name" value="Heme_bind_FMP"/>
</dbReference>
<gene>
    <name evidence="1" type="ORF">FPOA_05444</name>
</gene>
<accession>A0A1B8AWP3</accession>
<name>A0A1B8AWP3_FUSPO</name>
<dbReference type="AlphaFoldDB" id="A0A1B8AWP3"/>
<dbReference type="NCBIfam" id="NF040572">
    <property type="entry name" value="heme_bind_FMP"/>
    <property type="match status" value="1"/>
</dbReference>
<comment type="caution">
    <text evidence="1">The sequence shown here is derived from an EMBL/GenBank/DDBJ whole genome shotgun (WGS) entry which is preliminary data.</text>
</comment>
<protein>
    <submittedName>
        <fullName evidence="1">Uncharacterized protein</fullName>
    </submittedName>
</protein>
<dbReference type="OMA" id="LWMHVPA"/>
<proteinExistence type="predicted"/>
<sequence length="423" mass="45104">MTLPAAPVVPMNLGDDFKFGPTVLDPVQPEDNNDLVQINGFPSVETTGGDAALSQLGILSHFHGTYSGFGFNTIFRPNGTATPTPLPNLPPTEDPTDNILQLNLTSEAMAFSKGLTDVPNRGLDTQADLMLNGVPYTQTITDITEIVAPPKRQPVIHFEPGLWMHVPASQEMPVLPASLSRMASIPHGTSINVQSFQPPVTTKSTPDIPSVNITPLIVGTTTTVGFRSQNATDKNSHRLPQDLTTFIEAGTITQDILNDPNTVLRNANKGKTIVESTAFAVSSTPENPDLGGGTSNIGFLIGADGGANTATVQARSANANAIKVTAQYWLSKIRTKIDLPVVDTKVDKKKVVSPASLGPRDAVPKFVVDINVPTAKTVDIEYTQIQYSQTVFLDFNGLSWPHVSVGTLAPVAGHRLSQVIFSN</sequence>
<evidence type="ECO:0000313" key="2">
    <source>
        <dbReference type="Proteomes" id="UP000091967"/>
    </source>
</evidence>
<keyword evidence="2" id="KW-1185">Reference proteome</keyword>
<reference evidence="1 2" key="1">
    <citation type="submission" date="2016-06" db="EMBL/GenBank/DDBJ databases">
        <title>Living apart together: crosstalk between the core and supernumerary genomes in a fungal plant pathogen.</title>
        <authorList>
            <person name="Vanheule A."/>
            <person name="Audenaert K."/>
            <person name="Warris S."/>
            <person name="Van De Geest H."/>
            <person name="Schijlen E."/>
            <person name="Hofte M."/>
            <person name="De Saeger S."/>
            <person name="Haesaert G."/>
            <person name="Waalwijk C."/>
            <person name="Van Der Lee T."/>
        </authorList>
    </citation>
    <scope>NUCLEOTIDE SEQUENCE [LARGE SCALE GENOMIC DNA]</scope>
    <source>
        <strain evidence="1 2">2516</strain>
    </source>
</reference>
<organism evidence="1 2">
    <name type="scientific">Fusarium poae</name>
    <dbReference type="NCBI Taxonomy" id="36050"/>
    <lineage>
        <taxon>Eukaryota</taxon>
        <taxon>Fungi</taxon>
        <taxon>Dikarya</taxon>
        <taxon>Ascomycota</taxon>
        <taxon>Pezizomycotina</taxon>
        <taxon>Sordariomycetes</taxon>
        <taxon>Hypocreomycetidae</taxon>
        <taxon>Hypocreales</taxon>
        <taxon>Nectriaceae</taxon>
        <taxon>Fusarium</taxon>
    </lineage>
</organism>
<dbReference type="Proteomes" id="UP000091967">
    <property type="component" value="Unassembled WGS sequence"/>
</dbReference>
<dbReference type="EMBL" id="LYXU01000002">
    <property type="protein sequence ID" value="OBS24908.1"/>
    <property type="molecule type" value="Genomic_DNA"/>
</dbReference>